<evidence type="ECO:0000313" key="2">
    <source>
        <dbReference type="Proteomes" id="UP000790377"/>
    </source>
</evidence>
<sequence>MPGVPYLQSPAPIAIVGIAAELPSGLYSRKNLGYKEFFEFLLNKGQAYESIPSDRFNSDSWSGKAPGLVVATQGSFLKDTGMFDPVEFGISVKDARAMALSTRKLIELSFLSLLDAGIDYRGRNVGCYASGTAFDILSIAEPDEFEARGSFAGIPCMIANKVSYHLDLRGPSIPVDTACSSSLTALHLAVQAIRNGECESAVVAGCQLNMRLADFVQYSEGSILAPDGKCKPFDAEADGFSRGEGAVAIVLKPHDDALRDGDHVYGTILGTGINASGASAPAYAPVADAQAGAMRRAFQGTGRDPKDVDFVEMHATGTAAGDPVECNWVGEAFGRETELLIGSVKGNIGHLEITAFLASLCKVCAIFETRTVPPNVNLSRRNPRIRWEEYRLDVPLEPTPLKARASSGKLLISMCSSGIGGANGHVVIESPSPSPVVNGTYGATNAPVLFVVGGLTPRSCSVVAEEMIAFADANQEQWSSISTISGRRTRQMTWRTYAVASIASVNPTFPAFPAPVLSPRVKPPIVFVFSGQGPQHILMGRQLFSQFPAFHDTVVQLDDCHRRKTGVSLIEHVGLFVNTEPFQSLASVWPIAITLPSLAMVQIALYDLLCSFGLRPNIVVGHSAGETSVLYASGAASKEMAMEIAIARGHAMTLVENLSGTMAALACSAAQAQSIINALDIKAGVLEIACFNSPSAVTIAGNVSLVDQAIELATRRGYLARKLRTCVPVHSSLMEHCSKEYCDMISDVFQRYPGDHHPQIPTFSTCTGDLHDRFTGDYFWKSTRSPVLFTKAVGAILRHHANASFVEISPHPTLSSYLQELGVSPSSVVCPMRRVRSPETYHEHATLLKSLGQLVVLGHNVVDFNVLNNHASKPQIQLAPYPFALKHVPYLPAFSPVLRRQFGACGGPLSRENLRINSSTHPEIGQHIINGEPIMPAAGFLEMVLELGARTLRDVQFRSLLALSAPEPGLVKIELKDAQWSIKSWNNALDNSLSRLHVDGYMWRDAIEKSGSIDLYAIQNRCKAIGPEGFYEELEHFAQYGPAYRRVIGFYLGANESLVKVKGADTDLPGVEKYVIHPAILDACIHVVVHPRFTANTNRNIYYLPSRIHTFVLHDALSRDAPFPSSVYAHAILREWLPNEMVTDVVVFDHSGSKLCTFQGLVVERHHTTPPSVVTKRLNLAYQPFGTPFHLVNPVPNLRTSAIDKPLSSTHKLPSESLSTAIPSITSAKAGGDAPIINDVEIVCRSVVDRVLDCGKKVVRILSLDYGSGAMSHRLCALFESALNYHPIYFAGVQDLGAFSQVKPVPLTVTRPFLLHPSDPFAINALPDGFFDIIVGIQALRLPSIASEHVQRLTAMLLPGGFLTLAQLQEHANVSATCKEGPLPSLDDILEVSEHSECPVIFTGLSGRWKALLNSLGDQPVHPVSAEPDGNVYHILVGQAPGLSLAPPLLPTVSDSRKNLLMLPYTPGKEVIIQKTLRVLDINDVAYIWITADKGLASYAGRGLARSLRREFPLWNISFASFDFPCSISERDRVVRCLSSVPGMEPEVTISADYQVIVPRFHASPAPSSASPSYRNTSSPNLLPMQVEVTVTSSSSSIGIYGFAGLITRVYDDSDSSLLNSMVVSITIDSPFSRTVIHKGHLALPNGEVDSLYTLASIAPALLLGGLALGTRYLLNPMRVYPGQIIVTHCDSATGKTLMWLFTILDLHPLGIASDASPLELLALQLQVNDIVFTAHEEYESVLQPLQRGARVFSWGSSFRNMIGSFSDPWIIGDILQAVVARLKGSQYPVTQPSQAHTPERPSSWGSSFRKMIGSFSDPWIIGDVLQAVVAKLKGNRRLVTQSSQAHIPERPSCSTLFDPEKVYLLVGGIGSLGIHLCLWMYENGARQMVLTSRSGRKSLERANDMLALRMLSYLEQRADLYLQLEAVDATSVERMTDLVQGITLPIAGCMLLSGVLSDRSFFFQDAASFEAVYAPKVRAFETVETVLNIDKMDFFIAFSSIATFGNAGQTNYSSANSALEGLVKRYKNAFCIIAPAITDTVAMIGRPGMDHQAAHFAHLIPWAFSARDLCSRIEDGILKLADGPFDLYIPDFDWALVAKHMGTSELYDHLVPISSPKLSLTSSPGNSTIELRDIVLKFLDVELDDFHSDVPFTAYGLDSLAAGRLSIALRPFLTVSQIQLLGDLSLDDINERIGKERGAASANGESHRDVDFLWDELNVTGQALVKLADHGGVPLILIHGAGGNIIPFLPLQQTVKSSLWALQMTPDTPTHSIQAMAQFYYDTIKAAQGSGPYRIGSMSGTSLILVALARIIEENGDEITQMLFLDHFPLLFVSPLLQLDQETIKQRSSGLALTNLVIYSALPLYRASTPQRRRIADQLESAMNGEPVSPNIQTWYDNFSRVAAITYDFIFELLPSHQPYCATTAREALICWMSSVQAPVTTCIASDGIILTIPGEYQSEWKDAGTRLAFPNARVVNCPGNHFDFLSSVEIAELIQTGWEASQ</sequence>
<name>A0ACB7ZZU2_9AGAM</name>
<dbReference type="Proteomes" id="UP000790377">
    <property type="component" value="Unassembled WGS sequence"/>
</dbReference>
<protein>
    <submittedName>
        <fullName evidence="1">Uncharacterized protein</fullName>
    </submittedName>
</protein>
<dbReference type="EMBL" id="MU267975">
    <property type="protein sequence ID" value="KAH7906790.1"/>
    <property type="molecule type" value="Genomic_DNA"/>
</dbReference>
<organism evidence="1 2">
    <name type="scientific">Hygrophoropsis aurantiaca</name>
    <dbReference type="NCBI Taxonomy" id="72124"/>
    <lineage>
        <taxon>Eukaryota</taxon>
        <taxon>Fungi</taxon>
        <taxon>Dikarya</taxon>
        <taxon>Basidiomycota</taxon>
        <taxon>Agaricomycotina</taxon>
        <taxon>Agaricomycetes</taxon>
        <taxon>Agaricomycetidae</taxon>
        <taxon>Boletales</taxon>
        <taxon>Coniophorineae</taxon>
        <taxon>Hygrophoropsidaceae</taxon>
        <taxon>Hygrophoropsis</taxon>
    </lineage>
</organism>
<accession>A0ACB7ZZU2</accession>
<gene>
    <name evidence="1" type="ORF">BJ138DRAFT_1071251</name>
</gene>
<comment type="caution">
    <text evidence="1">The sequence shown here is derived from an EMBL/GenBank/DDBJ whole genome shotgun (WGS) entry which is preliminary data.</text>
</comment>
<proteinExistence type="predicted"/>
<evidence type="ECO:0000313" key="1">
    <source>
        <dbReference type="EMBL" id="KAH7906790.1"/>
    </source>
</evidence>
<reference evidence="1" key="1">
    <citation type="journal article" date="2021" name="New Phytol.">
        <title>Evolutionary innovations through gain and loss of genes in the ectomycorrhizal Boletales.</title>
        <authorList>
            <person name="Wu G."/>
            <person name="Miyauchi S."/>
            <person name="Morin E."/>
            <person name="Kuo A."/>
            <person name="Drula E."/>
            <person name="Varga T."/>
            <person name="Kohler A."/>
            <person name="Feng B."/>
            <person name="Cao Y."/>
            <person name="Lipzen A."/>
            <person name="Daum C."/>
            <person name="Hundley H."/>
            <person name="Pangilinan J."/>
            <person name="Johnson J."/>
            <person name="Barry K."/>
            <person name="LaButti K."/>
            <person name="Ng V."/>
            <person name="Ahrendt S."/>
            <person name="Min B."/>
            <person name="Choi I.G."/>
            <person name="Park H."/>
            <person name="Plett J.M."/>
            <person name="Magnuson J."/>
            <person name="Spatafora J.W."/>
            <person name="Nagy L.G."/>
            <person name="Henrissat B."/>
            <person name="Grigoriev I.V."/>
            <person name="Yang Z.L."/>
            <person name="Xu J."/>
            <person name="Martin F.M."/>
        </authorList>
    </citation>
    <scope>NUCLEOTIDE SEQUENCE</scope>
    <source>
        <strain evidence="1">ATCC 28755</strain>
    </source>
</reference>
<keyword evidence="2" id="KW-1185">Reference proteome</keyword>